<organism evidence="4 5">
    <name type="scientific">Marisediminitalea aggregata</name>
    <dbReference type="NCBI Taxonomy" id="634436"/>
    <lineage>
        <taxon>Bacteria</taxon>
        <taxon>Pseudomonadati</taxon>
        <taxon>Pseudomonadota</taxon>
        <taxon>Gammaproteobacteria</taxon>
        <taxon>Alteromonadales</taxon>
        <taxon>Alteromonadaceae</taxon>
        <taxon>Marisediminitalea</taxon>
    </lineage>
</organism>
<evidence type="ECO:0000313" key="5">
    <source>
        <dbReference type="Proteomes" id="UP000184520"/>
    </source>
</evidence>
<dbReference type="OrthoDB" id="9784383at2"/>
<evidence type="ECO:0000256" key="1">
    <source>
        <dbReference type="SAM" id="Phobius"/>
    </source>
</evidence>
<dbReference type="InterPro" id="IPR022440">
    <property type="entry name" value="CHP03788"/>
</dbReference>
<keyword evidence="1" id="KW-0812">Transmembrane</keyword>
<dbReference type="EMBL" id="FQWD01000003">
    <property type="protein sequence ID" value="SHG46223.1"/>
    <property type="molecule type" value="Genomic_DNA"/>
</dbReference>
<keyword evidence="5" id="KW-1185">Reference proteome</keyword>
<protein>
    <submittedName>
        <fullName evidence="4">Ca-activated chloride channel family protein</fullName>
    </submittedName>
</protein>
<feature type="domain" description="VWFA" evidence="2">
    <location>
        <begin position="349"/>
        <end position="519"/>
    </location>
</feature>
<feature type="transmembrane region" description="Helical" evidence="1">
    <location>
        <begin position="21"/>
        <end position="41"/>
    </location>
</feature>
<dbReference type="SUPFAM" id="SSF53300">
    <property type="entry name" value="vWA-like"/>
    <property type="match status" value="1"/>
</dbReference>
<reference evidence="5" key="1">
    <citation type="submission" date="2016-11" db="EMBL/GenBank/DDBJ databases">
        <authorList>
            <person name="Varghese N."/>
            <person name="Submissions S."/>
        </authorList>
    </citation>
    <scope>NUCLEOTIDE SEQUENCE [LARGE SCALE GENOMIC DNA]</scope>
    <source>
        <strain evidence="5">CGMCC 1.8995</strain>
    </source>
</reference>
<dbReference type="SMART" id="SM00327">
    <property type="entry name" value="VWA"/>
    <property type="match status" value="1"/>
</dbReference>
<dbReference type="PROSITE" id="PS51468">
    <property type="entry name" value="VIT"/>
    <property type="match status" value="1"/>
</dbReference>
<feature type="domain" description="VIT" evidence="3">
    <location>
        <begin position="54"/>
        <end position="182"/>
    </location>
</feature>
<dbReference type="InterPro" id="IPR002035">
    <property type="entry name" value="VWF_A"/>
</dbReference>
<name>A0A1M5K1M5_9ALTE</name>
<keyword evidence="1" id="KW-0472">Membrane</keyword>
<proteinExistence type="predicted"/>
<evidence type="ECO:0000259" key="3">
    <source>
        <dbReference type="PROSITE" id="PS51468"/>
    </source>
</evidence>
<dbReference type="InterPro" id="IPR013694">
    <property type="entry name" value="VIT"/>
</dbReference>
<dbReference type="SMART" id="SM00609">
    <property type="entry name" value="VIT"/>
    <property type="match status" value="1"/>
</dbReference>
<dbReference type="STRING" id="634436.SAMN05216361_2323"/>
<dbReference type="PANTHER" id="PTHR45737">
    <property type="entry name" value="VON WILLEBRAND FACTOR A DOMAIN-CONTAINING PROTEIN 5A"/>
    <property type="match status" value="1"/>
</dbReference>
<sequence length="703" mass="78090">MYPKRIPKHLIFDPQPKRKSKAWIWWLIGIAITAVISVFSVDALATPYNDNHAGELKLTSESGLKLPSLHLETTVKTDINGLVVTTEYIQRFKNDSDKWVEGVYVFPLPDMAAVRHMEMRVGERRIIGEIKERHKAETLYKKARAEGKRAAITTQQRDNLFTQKVANIAPHQEIEVRLSFIDTATYQAGVFEWRLPTTLTPRYIPGISQPPEDESESTTNALTTNAFGWASATDQVPDAPFITPAMTPPPEYGLKNPLRLTVSLQSGMELASIEGLYHDVDVNKINDRYNITFQHDVVEMDRDVVLQWTPVVSAQPRAAVFQQQLEGDTYAMVMMVPPNASVVHALPKDIIFVIDTSGSMQGNSIIQAKSSLLLAIKQLSPDDRFNVIAFNDHFSVFNDRTVPASDELKHIATQWVSALDADGGTEMYPALQEAYNQLADPERLQQVVFITDGAIGNEEILFELITAPGHNARLFTVGIGSAPNAFFMAKAAQLGRGSYELIGYRDDVRGKMSSLFNKLNHVAATNITIDWPEDVEPYPSQSADLFHSEALLAFAKLSAPLQHLPISGNTAQQAWQTTITANDAASTSGIGSLWARYKVAEIEDQARRGNIPQQDVRDAVLDVALTHSLLTRFTAFIAVDETPVRPQYLPLFGEGVTNVMPHGSAQQRMQFANTATSATLSMWLGIWGCVALFILHINRIRVK</sequence>
<dbReference type="PANTHER" id="PTHR45737:SF6">
    <property type="entry name" value="VON WILLEBRAND FACTOR A DOMAIN-CONTAINING PROTEIN 5A"/>
    <property type="match status" value="1"/>
</dbReference>
<evidence type="ECO:0000259" key="2">
    <source>
        <dbReference type="PROSITE" id="PS50234"/>
    </source>
</evidence>
<dbReference type="Pfam" id="PF13768">
    <property type="entry name" value="VWA_3"/>
    <property type="match status" value="1"/>
</dbReference>
<keyword evidence="1" id="KW-1133">Transmembrane helix</keyword>
<dbReference type="AlphaFoldDB" id="A0A1M5K1M5"/>
<dbReference type="NCBIfam" id="TIGR03788">
    <property type="entry name" value="marine_srt_targ"/>
    <property type="match status" value="1"/>
</dbReference>
<dbReference type="RefSeq" id="WP_073322493.1">
    <property type="nucleotide sequence ID" value="NZ_FQWD01000003.1"/>
</dbReference>
<evidence type="ECO:0000313" key="4">
    <source>
        <dbReference type="EMBL" id="SHG46223.1"/>
    </source>
</evidence>
<feature type="transmembrane region" description="Helical" evidence="1">
    <location>
        <begin position="680"/>
        <end position="697"/>
    </location>
</feature>
<gene>
    <name evidence="4" type="ORF">SAMN05216361_2323</name>
</gene>
<dbReference type="Pfam" id="PF08487">
    <property type="entry name" value="VIT"/>
    <property type="match status" value="1"/>
</dbReference>
<dbReference type="PROSITE" id="PS50234">
    <property type="entry name" value="VWFA"/>
    <property type="match status" value="1"/>
</dbReference>
<accession>A0A1M5K1M5</accession>
<dbReference type="Gene3D" id="3.40.50.410">
    <property type="entry name" value="von Willebrand factor, type A domain"/>
    <property type="match status" value="1"/>
</dbReference>
<dbReference type="Proteomes" id="UP000184520">
    <property type="component" value="Unassembled WGS sequence"/>
</dbReference>
<dbReference type="InterPro" id="IPR036465">
    <property type="entry name" value="vWFA_dom_sf"/>
</dbReference>